<evidence type="ECO:0000313" key="1">
    <source>
        <dbReference type="EMBL" id="MBB5535988.1"/>
    </source>
</evidence>
<organism evidence="1 2">
    <name type="scientific">Rhizobium giardinii</name>
    <dbReference type="NCBI Taxonomy" id="56731"/>
    <lineage>
        <taxon>Bacteria</taxon>
        <taxon>Pseudomonadati</taxon>
        <taxon>Pseudomonadota</taxon>
        <taxon>Alphaproteobacteria</taxon>
        <taxon>Hyphomicrobiales</taxon>
        <taxon>Rhizobiaceae</taxon>
        <taxon>Rhizobium/Agrobacterium group</taxon>
        <taxon>Rhizobium</taxon>
    </lineage>
</organism>
<reference evidence="1 2" key="1">
    <citation type="submission" date="2020-08" db="EMBL/GenBank/DDBJ databases">
        <title>Genomic Encyclopedia of Type Strains, Phase IV (KMG-V): Genome sequencing to study the core and pangenomes of soil and plant-associated prokaryotes.</title>
        <authorList>
            <person name="Whitman W."/>
        </authorList>
    </citation>
    <scope>NUCLEOTIDE SEQUENCE [LARGE SCALE GENOMIC DNA]</scope>
    <source>
        <strain evidence="1 2">SEMIA 4084</strain>
    </source>
</reference>
<sequence length="42" mass="4793">MARDDIRAAIRVIDFNSDKADAKLRPSDGVLYEALVGFLFHW</sequence>
<dbReference type="Proteomes" id="UP000585507">
    <property type="component" value="Unassembled WGS sequence"/>
</dbReference>
<keyword evidence="2" id="KW-1185">Reference proteome</keyword>
<proteinExistence type="predicted"/>
<dbReference type="RefSeq" id="WP_018324891.1">
    <property type="nucleotide sequence ID" value="NZ_JACHBK010000005.1"/>
</dbReference>
<evidence type="ECO:0000313" key="2">
    <source>
        <dbReference type="Proteomes" id="UP000585507"/>
    </source>
</evidence>
<protein>
    <submittedName>
        <fullName evidence="1">Uncharacterized protein</fullName>
    </submittedName>
</protein>
<dbReference type="EMBL" id="JACHBK010000005">
    <property type="protein sequence ID" value="MBB5535988.1"/>
    <property type="molecule type" value="Genomic_DNA"/>
</dbReference>
<gene>
    <name evidence="1" type="ORF">GGD55_002692</name>
</gene>
<accession>A0A7W8UB55</accession>
<comment type="caution">
    <text evidence="1">The sequence shown here is derived from an EMBL/GenBank/DDBJ whole genome shotgun (WGS) entry which is preliminary data.</text>
</comment>
<dbReference type="AlphaFoldDB" id="A0A7W8UB55"/>
<name>A0A7W8UB55_9HYPH</name>